<feature type="domain" description="Sugar 3,4-ketoisomerase QdtA cupin" evidence="1">
    <location>
        <begin position="11"/>
        <end position="139"/>
    </location>
</feature>
<dbReference type="RefSeq" id="WP_199860740.1">
    <property type="nucleotide sequence ID" value="NZ_LR701495.1"/>
</dbReference>
<dbReference type="Gene3D" id="2.60.120.10">
    <property type="entry name" value="Jelly Rolls"/>
    <property type="match status" value="1"/>
</dbReference>
<dbReference type="AlphaFoldDB" id="A0A5E7XN37"/>
<sequence length="144" mass="16411">MTDKLWYNVDDCVLLPLKRFDDERGSLLPIEGGVDVPFIPQRVFATFTVPEGTTRGEHANLRTHEFLICLSGGLTVWLHDGTNEKGIRIDRPDVGLIVPPTVWIEMRQFAANTHLLVLASHAYDPAEYIRDFNAFENYRTKGLR</sequence>
<reference evidence="2 3" key="1">
    <citation type="submission" date="2019-09" db="EMBL/GenBank/DDBJ databases">
        <authorList>
            <person name="Dittami M. S."/>
        </authorList>
    </citation>
    <scope>NUCLEOTIDE SEQUENCE [LARGE SCALE GENOMIC DNA]</scope>
    <source>
        <strain evidence="2">SPHINGO391</strain>
    </source>
</reference>
<dbReference type="SUPFAM" id="SSF51182">
    <property type="entry name" value="RmlC-like cupins"/>
    <property type="match status" value="1"/>
</dbReference>
<evidence type="ECO:0000313" key="2">
    <source>
        <dbReference type="EMBL" id="VVS95862.1"/>
    </source>
</evidence>
<dbReference type="EMBL" id="CABVLI010000001">
    <property type="protein sequence ID" value="VVS95862.1"/>
    <property type="molecule type" value="Genomic_DNA"/>
</dbReference>
<dbReference type="InterPro" id="IPR014710">
    <property type="entry name" value="RmlC-like_jellyroll"/>
</dbReference>
<dbReference type="Proteomes" id="UP000326857">
    <property type="component" value="Unassembled WGS sequence"/>
</dbReference>
<dbReference type="InterPro" id="IPR008894">
    <property type="entry name" value="QdtA_cupin_dom"/>
</dbReference>
<evidence type="ECO:0000313" key="3">
    <source>
        <dbReference type="Proteomes" id="UP000326857"/>
    </source>
</evidence>
<protein>
    <submittedName>
        <fullName evidence="2">WxcM-like protein</fullName>
    </submittedName>
</protein>
<gene>
    <name evidence="2" type="ORF">SPHINGO391_10006</name>
</gene>
<dbReference type="Pfam" id="PF05523">
    <property type="entry name" value="FdtA"/>
    <property type="match status" value="1"/>
</dbReference>
<proteinExistence type="predicted"/>
<evidence type="ECO:0000259" key="1">
    <source>
        <dbReference type="Pfam" id="PF05523"/>
    </source>
</evidence>
<dbReference type="CDD" id="cd20292">
    <property type="entry name" value="cupin_QdtA-like"/>
    <property type="match status" value="1"/>
</dbReference>
<name>A0A5E7XN37_9SPHN</name>
<dbReference type="InterPro" id="IPR011051">
    <property type="entry name" value="RmlC_Cupin_sf"/>
</dbReference>
<accession>A0A5E7XN37</accession>
<organism evidence="2 3">
    <name type="scientific">Sphingomonas aurantiaca</name>
    <dbReference type="NCBI Taxonomy" id="185949"/>
    <lineage>
        <taxon>Bacteria</taxon>
        <taxon>Pseudomonadati</taxon>
        <taxon>Pseudomonadota</taxon>
        <taxon>Alphaproteobacteria</taxon>
        <taxon>Sphingomonadales</taxon>
        <taxon>Sphingomonadaceae</taxon>
        <taxon>Sphingomonas</taxon>
    </lineage>
</organism>